<keyword evidence="5" id="KW-0819">tRNA processing</keyword>
<reference evidence="10" key="2">
    <citation type="submission" date="2018-11" db="EMBL/GenBank/DDBJ databases">
        <title>Shewanella sp. R106.</title>
        <authorList>
            <person name="Hwang Y.J."/>
            <person name="Hwang C.Y."/>
        </authorList>
    </citation>
    <scope>NUCLEOTIDE SEQUENCE [LARGE SCALE GENOMIC DNA]</scope>
    <source>
        <strain evidence="10">R106</strain>
    </source>
</reference>
<dbReference type="OrthoDB" id="9806346at2"/>
<dbReference type="NCBIfam" id="TIGR00050">
    <property type="entry name" value="rRNA_methyl_1"/>
    <property type="match status" value="1"/>
</dbReference>
<dbReference type="InterPro" id="IPR004384">
    <property type="entry name" value="RNA_MeTrfase_TrmJ/LasT"/>
</dbReference>
<keyword evidence="5" id="KW-0963">Cytoplasm</keyword>
<dbReference type="Proteomes" id="UP000278855">
    <property type="component" value="Unassembled WGS sequence"/>
</dbReference>
<evidence type="ECO:0000313" key="8">
    <source>
        <dbReference type="EMBL" id="RPA34202.1"/>
    </source>
</evidence>
<keyword evidence="3 8" id="KW-0808">Transferase</keyword>
<comment type="subunit">
    <text evidence="5">Homodimer.</text>
</comment>
<dbReference type="InterPro" id="IPR029028">
    <property type="entry name" value="Alpha/beta_knot_MTases"/>
</dbReference>
<dbReference type="Gene3D" id="3.40.1280.10">
    <property type="match status" value="1"/>
</dbReference>
<evidence type="ECO:0000256" key="4">
    <source>
        <dbReference type="ARBA" id="ARBA00022691"/>
    </source>
</evidence>
<keyword evidence="2 5" id="KW-0489">Methyltransferase</keyword>
<comment type="catalytic activity">
    <reaction evidence="5">
        <text>uridine(32) in tRNA + S-adenosyl-L-methionine = 2'-O-methyluridine(32) in tRNA + S-adenosyl-L-homocysteine + H(+)</text>
        <dbReference type="Rhea" id="RHEA:42936"/>
        <dbReference type="Rhea" id="RHEA-COMP:10107"/>
        <dbReference type="Rhea" id="RHEA-COMP:10290"/>
        <dbReference type="ChEBI" id="CHEBI:15378"/>
        <dbReference type="ChEBI" id="CHEBI:57856"/>
        <dbReference type="ChEBI" id="CHEBI:59789"/>
        <dbReference type="ChEBI" id="CHEBI:65315"/>
        <dbReference type="ChEBI" id="CHEBI:74478"/>
        <dbReference type="EC" id="2.1.1.200"/>
    </reaction>
</comment>
<dbReference type="InterPro" id="IPR029026">
    <property type="entry name" value="tRNA_m1G_MTases_N"/>
</dbReference>
<comment type="catalytic activity">
    <reaction evidence="5">
        <text>cytidine(32) in tRNA + S-adenosyl-L-methionine = 2'-O-methylcytidine(32) in tRNA + S-adenosyl-L-homocysteine + H(+)</text>
        <dbReference type="Rhea" id="RHEA:42932"/>
        <dbReference type="Rhea" id="RHEA-COMP:10288"/>
        <dbReference type="Rhea" id="RHEA-COMP:10289"/>
        <dbReference type="ChEBI" id="CHEBI:15378"/>
        <dbReference type="ChEBI" id="CHEBI:57856"/>
        <dbReference type="ChEBI" id="CHEBI:59789"/>
        <dbReference type="ChEBI" id="CHEBI:74495"/>
        <dbReference type="ChEBI" id="CHEBI:82748"/>
        <dbReference type="EC" id="2.1.1.200"/>
    </reaction>
</comment>
<dbReference type="EC" id="2.1.1.200" evidence="5"/>
<dbReference type="PIRSF" id="PIRSF004808">
    <property type="entry name" value="LasT"/>
    <property type="match status" value="1"/>
</dbReference>
<comment type="similarity">
    <text evidence="1">Belongs to the class IV-like SAM-binding methyltransferase superfamily. RNA methyltransferase TrmH family.</text>
</comment>
<evidence type="ECO:0000313" key="9">
    <source>
        <dbReference type="Proteomes" id="UP000273778"/>
    </source>
</evidence>
<comment type="subcellular location">
    <subcellularLocation>
        <location evidence="5">Cytoplasm</location>
    </subcellularLocation>
</comment>
<proteinExistence type="inferred from homology"/>
<dbReference type="CDD" id="cd18093">
    <property type="entry name" value="SpoU-like_TrmJ"/>
    <property type="match status" value="1"/>
</dbReference>
<evidence type="ECO:0000313" key="10">
    <source>
        <dbReference type="Proteomes" id="UP000278855"/>
    </source>
</evidence>
<dbReference type="GO" id="GO:0003723">
    <property type="term" value="F:RNA binding"/>
    <property type="evidence" value="ECO:0007669"/>
    <property type="project" value="InterPro"/>
</dbReference>
<reference evidence="8" key="3">
    <citation type="submission" date="2018-11" db="EMBL/GenBank/DDBJ databases">
        <authorList>
            <person name="Hwang Y.J."/>
            <person name="Hwang C.Y."/>
        </authorList>
    </citation>
    <scope>NUCLEOTIDE SEQUENCE</scope>
    <source>
        <strain evidence="8">R106</strain>
    </source>
</reference>
<dbReference type="PANTHER" id="PTHR42786">
    <property type="entry name" value="TRNA/RRNA METHYLTRANSFERASE"/>
    <property type="match status" value="1"/>
</dbReference>
<organism evidence="8 10">
    <name type="scientific">Shewanella psychromarinicola</name>
    <dbReference type="NCBI Taxonomy" id="2487742"/>
    <lineage>
        <taxon>Bacteria</taxon>
        <taxon>Pseudomonadati</taxon>
        <taxon>Pseudomonadota</taxon>
        <taxon>Gammaproteobacteria</taxon>
        <taxon>Alteromonadales</taxon>
        <taxon>Shewanellaceae</taxon>
        <taxon>Shewanella</taxon>
    </lineage>
</organism>
<reference evidence="7 9" key="1">
    <citation type="submission" date="2018-11" db="EMBL/GenBank/DDBJ databases">
        <title>Shewanella sp. M2.</title>
        <authorList>
            <person name="Hwang Y.J."/>
            <person name="Hwang C.Y."/>
        </authorList>
    </citation>
    <scope>NUCLEOTIDE SEQUENCE [LARGE SCALE GENOMIC DNA]</scope>
    <source>
        <strain evidence="7 9">M2</strain>
    </source>
</reference>
<evidence type="ECO:0000256" key="1">
    <source>
        <dbReference type="ARBA" id="ARBA00007228"/>
    </source>
</evidence>
<evidence type="ECO:0000256" key="5">
    <source>
        <dbReference type="RuleBase" id="RU362024"/>
    </source>
</evidence>
<dbReference type="RefSeq" id="WP_124011485.1">
    <property type="nucleotide sequence ID" value="NZ_CP034073.1"/>
</dbReference>
<dbReference type="Pfam" id="PF00588">
    <property type="entry name" value="SpoU_methylase"/>
    <property type="match status" value="1"/>
</dbReference>
<evidence type="ECO:0000256" key="3">
    <source>
        <dbReference type="ARBA" id="ARBA00022679"/>
    </source>
</evidence>
<feature type="domain" description="tRNA/rRNA methyltransferase SpoU type" evidence="6">
    <location>
        <begin position="3"/>
        <end position="171"/>
    </location>
</feature>
<evidence type="ECO:0000313" key="7">
    <source>
        <dbReference type="EMBL" id="AZG36360.1"/>
    </source>
</evidence>
<evidence type="ECO:0000256" key="2">
    <source>
        <dbReference type="ARBA" id="ARBA00022603"/>
    </source>
</evidence>
<dbReference type="SUPFAM" id="SSF75217">
    <property type="entry name" value="alpha/beta knot"/>
    <property type="match status" value="1"/>
</dbReference>
<evidence type="ECO:0000259" key="6">
    <source>
        <dbReference type="Pfam" id="PF00588"/>
    </source>
</evidence>
<gene>
    <name evidence="5" type="primary">trmJ</name>
    <name evidence="8" type="ORF">EGC77_00395</name>
    <name evidence="7" type="ORF">EGC80_16775</name>
</gene>
<dbReference type="GO" id="GO:0002128">
    <property type="term" value="P:tRNA nucleoside ribose methylation"/>
    <property type="evidence" value="ECO:0007669"/>
    <property type="project" value="TreeGrafter"/>
</dbReference>
<name>A0A3N4EBH6_9GAMM</name>
<dbReference type="GO" id="GO:0160206">
    <property type="term" value="F:tRNA (cytidine(32)/uridine(32)-2'-O)-methyltransferase activity"/>
    <property type="evidence" value="ECO:0007669"/>
    <property type="project" value="UniProtKB-EC"/>
</dbReference>
<sequence length="248" mass="27030">MSISFVLVEPTRAANVGAAARAIKTMGFEQLILVNSALHLQPEALWVAHGAQDILANTITVDSLATLREHTDLLIATTARERGSPRCYLSPTELVSTLQSKNVFGPRSIQREPPHTHSLQNLAHPCAIVFGRESSGLKNEELSLCDLYSYVSLAADYPSLNLGQAVMVFAYQLSQVDKKIGLQQLAATDIATDQLQALKAKAMALVEQIDAGEDTKLVQWLSDGIAMLGQRDMKMAHQLLNDIAKKLK</sequence>
<dbReference type="AlphaFoldDB" id="A0A3N4EBH6"/>
<dbReference type="GO" id="GO:0005829">
    <property type="term" value="C:cytosol"/>
    <property type="evidence" value="ECO:0007669"/>
    <property type="project" value="TreeGrafter"/>
</dbReference>
<accession>A0A3N4EBH6</accession>
<dbReference type="InterPro" id="IPR001537">
    <property type="entry name" value="SpoU_MeTrfase"/>
</dbReference>
<dbReference type="EMBL" id="RKKB01000001">
    <property type="protein sequence ID" value="RPA34202.1"/>
    <property type="molecule type" value="Genomic_DNA"/>
</dbReference>
<comment type="function">
    <text evidence="5">Catalyzes the formation of 2'O-methylated cytidine (Cm32) or 2'O-methylated uridine (Um32) at position 32 in tRNA.</text>
</comment>
<keyword evidence="9" id="KW-1185">Reference proteome</keyword>
<dbReference type="KEGG" id="spsr:EGC80_16775"/>
<keyword evidence="4 5" id="KW-0949">S-adenosyl-L-methionine</keyword>
<protein>
    <recommendedName>
        <fullName evidence="5">tRNA (cytidine/uridine-2'-O-)-methyltransferase TrmJ</fullName>
        <ecNumber evidence="5">2.1.1.200</ecNumber>
    </recommendedName>
    <alternativeName>
        <fullName evidence="5">tRNA (cytidine(32)/uridine(32)-2'-O)-methyltransferase</fullName>
    </alternativeName>
    <alternativeName>
        <fullName evidence="5">tRNA Cm32/Um32 methyltransferase</fullName>
    </alternativeName>
</protein>
<dbReference type="Proteomes" id="UP000273778">
    <property type="component" value="Chromosome"/>
</dbReference>
<dbReference type="EMBL" id="CP034073">
    <property type="protein sequence ID" value="AZG36360.1"/>
    <property type="molecule type" value="Genomic_DNA"/>
</dbReference>
<dbReference type="PANTHER" id="PTHR42786:SF1">
    <property type="entry name" value="TRNA (CYTIDINE_URIDINE-2'-O-)-METHYLTRANSFERASE TRMJ"/>
    <property type="match status" value="1"/>
</dbReference>